<evidence type="ECO:0000256" key="2">
    <source>
        <dbReference type="ARBA" id="ARBA00023110"/>
    </source>
</evidence>
<organism evidence="6 7">
    <name type="scientific">Stylonychia lemnae</name>
    <name type="common">Ciliate</name>
    <dbReference type="NCBI Taxonomy" id="5949"/>
    <lineage>
        <taxon>Eukaryota</taxon>
        <taxon>Sar</taxon>
        <taxon>Alveolata</taxon>
        <taxon>Ciliophora</taxon>
        <taxon>Intramacronucleata</taxon>
        <taxon>Spirotrichea</taxon>
        <taxon>Stichotrichia</taxon>
        <taxon>Sporadotrichida</taxon>
        <taxon>Oxytrichidae</taxon>
        <taxon>Stylonychinae</taxon>
        <taxon>Stylonychia</taxon>
    </lineage>
</organism>
<evidence type="ECO:0000313" key="6">
    <source>
        <dbReference type="EMBL" id="CDW73242.1"/>
    </source>
</evidence>
<evidence type="ECO:0000313" key="7">
    <source>
        <dbReference type="Proteomes" id="UP000039865"/>
    </source>
</evidence>
<dbReference type="FunFam" id="2.40.100.10:FF:000025">
    <property type="entry name" value="Peptidyl-prolyl cis-trans isomerase CYP19-2"/>
    <property type="match status" value="1"/>
</dbReference>
<accession>A0A077ZTM1</accession>
<comment type="similarity">
    <text evidence="4">Belongs to the cyclophilin-type PPIase family.</text>
</comment>
<dbReference type="Proteomes" id="UP000039865">
    <property type="component" value="Unassembled WGS sequence"/>
</dbReference>
<dbReference type="GO" id="GO:0016018">
    <property type="term" value="F:cyclosporin A binding"/>
    <property type="evidence" value="ECO:0007669"/>
    <property type="project" value="TreeGrafter"/>
</dbReference>
<comment type="function">
    <text evidence="4">PPIases accelerate the folding of proteins. It catalyzes the cis-trans isomerization of proline imidic peptide bonds in oligopeptides.</text>
</comment>
<dbReference type="OrthoDB" id="193499at2759"/>
<gene>
    <name evidence="6" type="primary">Contig16014.g17069</name>
    <name evidence="6" type="ORF">STYLEM_2218</name>
</gene>
<keyword evidence="7" id="KW-1185">Reference proteome</keyword>
<dbReference type="PANTHER" id="PTHR11071">
    <property type="entry name" value="PEPTIDYL-PROLYL CIS-TRANS ISOMERASE"/>
    <property type="match status" value="1"/>
</dbReference>
<keyword evidence="2 4" id="KW-0697">Rotamase</keyword>
<feature type="domain" description="PPIase cyclophilin-type" evidence="5">
    <location>
        <begin position="36"/>
        <end position="206"/>
    </location>
</feature>
<dbReference type="Pfam" id="PF00160">
    <property type="entry name" value="Pro_isomerase"/>
    <property type="match status" value="1"/>
</dbReference>
<reference evidence="6 7" key="1">
    <citation type="submission" date="2014-06" db="EMBL/GenBank/DDBJ databases">
        <authorList>
            <person name="Swart Estienne"/>
        </authorList>
    </citation>
    <scope>NUCLEOTIDE SEQUENCE [LARGE SCALE GENOMIC DNA]</scope>
    <source>
        <strain evidence="6 7">130c</strain>
    </source>
</reference>
<dbReference type="PROSITE" id="PS50072">
    <property type="entry name" value="CSA_PPIASE_2"/>
    <property type="match status" value="1"/>
</dbReference>
<proteinExistence type="inferred from homology"/>
<dbReference type="AlphaFoldDB" id="A0A077ZTM1"/>
<name>A0A077ZTM1_STYLE</name>
<dbReference type="InterPro" id="IPR002130">
    <property type="entry name" value="Cyclophilin-type_PPIase_dom"/>
</dbReference>
<dbReference type="Gene3D" id="2.40.100.10">
    <property type="entry name" value="Cyclophilin-like"/>
    <property type="match status" value="1"/>
</dbReference>
<dbReference type="InterPro" id="IPR029000">
    <property type="entry name" value="Cyclophilin-like_dom_sf"/>
</dbReference>
<evidence type="ECO:0000256" key="1">
    <source>
        <dbReference type="ARBA" id="ARBA00000971"/>
    </source>
</evidence>
<protein>
    <recommendedName>
        <fullName evidence="4">Peptidyl-prolyl cis-trans isomerase</fullName>
        <shortName evidence="4">PPIase</shortName>
        <ecNumber evidence="4">5.2.1.8</ecNumber>
    </recommendedName>
</protein>
<dbReference type="PRINTS" id="PR00153">
    <property type="entry name" value="CSAPPISMRASE"/>
</dbReference>
<dbReference type="InParanoid" id="A0A077ZTM1"/>
<dbReference type="GO" id="GO:0005737">
    <property type="term" value="C:cytoplasm"/>
    <property type="evidence" value="ECO:0007669"/>
    <property type="project" value="TreeGrafter"/>
</dbReference>
<dbReference type="GO" id="GO:0006457">
    <property type="term" value="P:protein folding"/>
    <property type="evidence" value="ECO:0007669"/>
    <property type="project" value="TreeGrafter"/>
</dbReference>
<comment type="catalytic activity">
    <reaction evidence="1 4">
        <text>[protein]-peptidylproline (omega=180) = [protein]-peptidylproline (omega=0)</text>
        <dbReference type="Rhea" id="RHEA:16237"/>
        <dbReference type="Rhea" id="RHEA-COMP:10747"/>
        <dbReference type="Rhea" id="RHEA-COMP:10748"/>
        <dbReference type="ChEBI" id="CHEBI:83833"/>
        <dbReference type="ChEBI" id="CHEBI:83834"/>
        <dbReference type="EC" id="5.2.1.8"/>
    </reaction>
</comment>
<evidence type="ECO:0000259" key="5">
    <source>
        <dbReference type="PROSITE" id="PS50072"/>
    </source>
</evidence>
<dbReference type="GO" id="GO:0003755">
    <property type="term" value="F:peptidyl-prolyl cis-trans isomerase activity"/>
    <property type="evidence" value="ECO:0007669"/>
    <property type="project" value="UniProtKB-UniRule"/>
</dbReference>
<dbReference type="PANTHER" id="PTHR11071:SF561">
    <property type="entry name" value="PEPTIDYL-PROLYL CIS-TRANS ISOMERASE D-RELATED"/>
    <property type="match status" value="1"/>
</dbReference>
<sequence>MQKFLQHNRRQLLQFSARNFQAGVIQYRNPANPWVYLQLSRDGDDIGRMTFEVKSLLHFIQTQLYAHLAPKTVENFRSLCVGDNEPNRLSYKKCPIHRIIGGFMAQGGDFENGDGTGGKSIYGGKFRDEVRNIEHYKRGMLSMANTGPNSNGSQFFVTFGPTDWLDGYHVVFGELIEGEQTLMLLELAGSKSGTPTSKVVIEDCGMIYRQ</sequence>
<evidence type="ECO:0000256" key="3">
    <source>
        <dbReference type="ARBA" id="ARBA00023235"/>
    </source>
</evidence>
<dbReference type="SUPFAM" id="SSF50891">
    <property type="entry name" value="Cyclophilin-like"/>
    <property type="match status" value="1"/>
</dbReference>
<dbReference type="EC" id="5.2.1.8" evidence="4"/>
<keyword evidence="3 4" id="KW-0413">Isomerase</keyword>
<dbReference type="OMA" id="IMFISAM"/>
<evidence type="ECO:0000256" key="4">
    <source>
        <dbReference type="RuleBase" id="RU363019"/>
    </source>
</evidence>
<dbReference type="EMBL" id="CCKQ01002154">
    <property type="protein sequence ID" value="CDW73242.1"/>
    <property type="molecule type" value="Genomic_DNA"/>
</dbReference>